<evidence type="ECO:0000313" key="2">
    <source>
        <dbReference type="EMBL" id="HIU28139.1"/>
    </source>
</evidence>
<feature type="compositionally biased region" description="Basic and acidic residues" evidence="1">
    <location>
        <begin position="152"/>
        <end position="169"/>
    </location>
</feature>
<evidence type="ECO:0000313" key="3">
    <source>
        <dbReference type="Proteomes" id="UP000824091"/>
    </source>
</evidence>
<dbReference type="AlphaFoldDB" id="A0A9D1I538"/>
<comment type="caution">
    <text evidence="2">The sequence shown here is derived from an EMBL/GenBank/DDBJ whole genome shotgun (WGS) entry which is preliminary data.</text>
</comment>
<dbReference type="PANTHER" id="PTHR34071:SF2">
    <property type="entry name" value="FLAVIN-NUCLEOTIDE-BINDING PROTEIN"/>
    <property type="match status" value="1"/>
</dbReference>
<dbReference type="InterPro" id="IPR012349">
    <property type="entry name" value="Split_barrel_FMN-bd"/>
</dbReference>
<dbReference type="SUPFAM" id="SSF50475">
    <property type="entry name" value="FMN-binding split barrel"/>
    <property type="match status" value="1"/>
</dbReference>
<dbReference type="InterPro" id="IPR024747">
    <property type="entry name" value="Pyridox_Oxase-rel"/>
</dbReference>
<organism evidence="2 3">
    <name type="scientific">Candidatus Fimisoma avicola</name>
    <dbReference type="NCBI Taxonomy" id="2840826"/>
    <lineage>
        <taxon>Bacteria</taxon>
        <taxon>Bacillati</taxon>
        <taxon>Bacillota</taxon>
        <taxon>Clostridia</taxon>
        <taxon>Eubacteriales</taxon>
        <taxon>Candidatus Fimisoma</taxon>
    </lineage>
</organism>
<dbReference type="PANTHER" id="PTHR34071">
    <property type="entry name" value="5-NITROIMIDAZOLE ANTIBIOTICS RESISTANCE PROTEIN, NIMA-FAMILY-RELATED PROTEIN-RELATED"/>
    <property type="match status" value="1"/>
</dbReference>
<dbReference type="Gene3D" id="2.30.110.10">
    <property type="entry name" value="Electron Transport, Fmn-binding Protein, Chain A"/>
    <property type="match status" value="1"/>
</dbReference>
<sequence>MRRKDREMPPEFALTVADKCEYAVISMTDISGEPYCVPVTIARDGNAVYFHSAKEGQKITALRANPGICMACVGDTKRATDKFTTEFESAIIRGNACEVTDDSEKIHALRLICQRHTPSNMAGFDAAIEKSLDRTGVWKIKISSITGKRKKYDSDGNEMKFGRMEQNRR</sequence>
<gene>
    <name evidence="2" type="ORF">IAD16_07170</name>
</gene>
<reference evidence="2" key="2">
    <citation type="journal article" date="2021" name="PeerJ">
        <title>Extensive microbial diversity within the chicken gut microbiome revealed by metagenomics and culture.</title>
        <authorList>
            <person name="Gilroy R."/>
            <person name="Ravi A."/>
            <person name="Getino M."/>
            <person name="Pursley I."/>
            <person name="Horton D.L."/>
            <person name="Alikhan N.F."/>
            <person name="Baker D."/>
            <person name="Gharbi K."/>
            <person name="Hall N."/>
            <person name="Watson M."/>
            <person name="Adriaenssens E.M."/>
            <person name="Foster-Nyarko E."/>
            <person name="Jarju S."/>
            <person name="Secka A."/>
            <person name="Antonio M."/>
            <person name="Oren A."/>
            <person name="Chaudhuri R.R."/>
            <person name="La Ragione R."/>
            <person name="Hildebrand F."/>
            <person name="Pallen M.J."/>
        </authorList>
    </citation>
    <scope>NUCLEOTIDE SEQUENCE</scope>
    <source>
        <strain evidence="2">11300</strain>
    </source>
</reference>
<accession>A0A9D1I538</accession>
<protein>
    <submittedName>
        <fullName evidence="2">Pyridoxamine 5'-phosphate oxidase family protein</fullName>
    </submittedName>
</protein>
<feature type="region of interest" description="Disordered" evidence="1">
    <location>
        <begin position="149"/>
        <end position="169"/>
    </location>
</feature>
<dbReference type="Proteomes" id="UP000824091">
    <property type="component" value="Unassembled WGS sequence"/>
</dbReference>
<dbReference type="Pfam" id="PF12900">
    <property type="entry name" value="Pyridox_ox_2"/>
    <property type="match status" value="1"/>
</dbReference>
<evidence type="ECO:0000256" key="1">
    <source>
        <dbReference type="SAM" id="MobiDB-lite"/>
    </source>
</evidence>
<dbReference type="EMBL" id="DVMO01000105">
    <property type="protein sequence ID" value="HIU28139.1"/>
    <property type="molecule type" value="Genomic_DNA"/>
</dbReference>
<reference evidence="2" key="1">
    <citation type="submission" date="2020-10" db="EMBL/GenBank/DDBJ databases">
        <authorList>
            <person name="Gilroy R."/>
        </authorList>
    </citation>
    <scope>NUCLEOTIDE SEQUENCE</scope>
    <source>
        <strain evidence="2">11300</strain>
    </source>
</reference>
<name>A0A9D1I538_9FIRM</name>
<proteinExistence type="predicted"/>